<dbReference type="GO" id="GO:0006352">
    <property type="term" value="P:DNA-templated transcription initiation"/>
    <property type="evidence" value="ECO:0007669"/>
    <property type="project" value="InterPro"/>
</dbReference>
<keyword evidence="2" id="KW-0805">Transcription regulation</keyword>
<dbReference type="InterPro" id="IPR036388">
    <property type="entry name" value="WH-like_DNA-bd_sf"/>
</dbReference>
<dbReference type="SUPFAM" id="SSF88946">
    <property type="entry name" value="Sigma2 domain of RNA polymerase sigma factors"/>
    <property type="match status" value="1"/>
</dbReference>
<dbReference type="Gene3D" id="1.10.10.10">
    <property type="entry name" value="Winged helix-like DNA-binding domain superfamily/Winged helix DNA-binding domain"/>
    <property type="match status" value="1"/>
</dbReference>
<dbReference type="InterPro" id="IPR013325">
    <property type="entry name" value="RNA_pol_sigma_r2"/>
</dbReference>
<name>A0A1G6W2A0_9PROT</name>
<dbReference type="GO" id="GO:0016987">
    <property type="term" value="F:sigma factor activity"/>
    <property type="evidence" value="ECO:0007669"/>
    <property type="project" value="UniProtKB-KW"/>
</dbReference>
<dbReference type="Gene3D" id="1.10.1740.10">
    <property type="match status" value="1"/>
</dbReference>
<dbReference type="NCBIfam" id="TIGR02937">
    <property type="entry name" value="sigma70-ECF"/>
    <property type="match status" value="1"/>
</dbReference>
<dbReference type="Pfam" id="PF04542">
    <property type="entry name" value="Sigma70_r2"/>
    <property type="match status" value="1"/>
</dbReference>
<dbReference type="InterPro" id="IPR014284">
    <property type="entry name" value="RNA_pol_sigma-70_dom"/>
</dbReference>
<dbReference type="InterPro" id="IPR013324">
    <property type="entry name" value="RNA_pol_sigma_r3/r4-like"/>
</dbReference>
<evidence type="ECO:0000256" key="3">
    <source>
        <dbReference type="ARBA" id="ARBA00023082"/>
    </source>
</evidence>
<dbReference type="SUPFAM" id="SSF88659">
    <property type="entry name" value="Sigma3 and sigma4 domains of RNA polymerase sigma factors"/>
    <property type="match status" value="1"/>
</dbReference>
<dbReference type="EMBL" id="FMZX01000010">
    <property type="protein sequence ID" value="SDD59175.1"/>
    <property type="molecule type" value="Genomic_DNA"/>
</dbReference>
<evidence type="ECO:0000313" key="8">
    <source>
        <dbReference type="Proteomes" id="UP000198925"/>
    </source>
</evidence>
<evidence type="ECO:0000313" key="7">
    <source>
        <dbReference type="EMBL" id="SDD59175.1"/>
    </source>
</evidence>
<evidence type="ECO:0000256" key="4">
    <source>
        <dbReference type="ARBA" id="ARBA00023163"/>
    </source>
</evidence>
<evidence type="ECO:0000256" key="2">
    <source>
        <dbReference type="ARBA" id="ARBA00023015"/>
    </source>
</evidence>
<dbReference type="STRING" id="938405.SAMN02927895_01129"/>
<evidence type="ECO:0000259" key="6">
    <source>
        <dbReference type="Pfam" id="PF08281"/>
    </source>
</evidence>
<dbReference type="Pfam" id="PF08281">
    <property type="entry name" value="Sigma70_r4_2"/>
    <property type="match status" value="1"/>
</dbReference>
<sequence length="167" mass="18703">MDRGLRTALAQLLPDLRAFARYLTGSRTEADDLVQEAVLRTLRSLDGRSEGVDLRAWCLAVIRNTFHEQLRSRRREQRLAEVMPEDQEAPAEQEVPGRIRDLTRALRELPPLLREAVILVGAQGLSHQEAADICAVPLGTMKARVSRARRLLAEALDKPPPPDPVMT</sequence>
<feature type="domain" description="RNA polymerase sigma factor 70 region 4 type 2" evidence="6">
    <location>
        <begin position="100"/>
        <end position="152"/>
    </location>
</feature>
<dbReference type="AlphaFoldDB" id="A0A1G6W2A0"/>
<dbReference type="PANTHER" id="PTHR43133:SF25">
    <property type="entry name" value="RNA POLYMERASE SIGMA FACTOR RFAY-RELATED"/>
    <property type="match status" value="1"/>
</dbReference>
<evidence type="ECO:0000259" key="5">
    <source>
        <dbReference type="Pfam" id="PF04542"/>
    </source>
</evidence>
<comment type="similarity">
    <text evidence="1">Belongs to the sigma-70 factor family. ECF subfamily.</text>
</comment>
<dbReference type="Proteomes" id="UP000198925">
    <property type="component" value="Unassembled WGS sequence"/>
</dbReference>
<dbReference type="InterPro" id="IPR039425">
    <property type="entry name" value="RNA_pol_sigma-70-like"/>
</dbReference>
<dbReference type="InterPro" id="IPR007627">
    <property type="entry name" value="RNA_pol_sigma70_r2"/>
</dbReference>
<keyword evidence="4" id="KW-0804">Transcription</keyword>
<gene>
    <name evidence="7" type="ORF">SAMN04487779_101013</name>
</gene>
<dbReference type="PANTHER" id="PTHR43133">
    <property type="entry name" value="RNA POLYMERASE ECF-TYPE SIGMA FACTO"/>
    <property type="match status" value="1"/>
</dbReference>
<accession>A0A1G6W2A0</accession>
<proteinExistence type="inferred from homology"/>
<reference evidence="7 8" key="1">
    <citation type="submission" date="2016-10" db="EMBL/GenBank/DDBJ databases">
        <authorList>
            <person name="de Groot N.N."/>
        </authorList>
    </citation>
    <scope>NUCLEOTIDE SEQUENCE [LARGE SCALE GENOMIC DNA]</scope>
    <source>
        <strain evidence="7 8">CPCC 100156</strain>
    </source>
</reference>
<organism evidence="7 8">
    <name type="scientific">Belnapia rosea</name>
    <dbReference type="NCBI Taxonomy" id="938405"/>
    <lineage>
        <taxon>Bacteria</taxon>
        <taxon>Pseudomonadati</taxon>
        <taxon>Pseudomonadota</taxon>
        <taxon>Alphaproteobacteria</taxon>
        <taxon>Acetobacterales</taxon>
        <taxon>Roseomonadaceae</taxon>
        <taxon>Belnapia</taxon>
    </lineage>
</organism>
<keyword evidence="3" id="KW-0731">Sigma factor</keyword>
<dbReference type="InterPro" id="IPR013249">
    <property type="entry name" value="RNA_pol_sigma70_r4_t2"/>
</dbReference>
<evidence type="ECO:0000256" key="1">
    <source>
        <dbReference type="ARBA" id="ARBA00010641"/>
    </source>
</evidence>
<feature type="domain" description="RNA polymerase sigma-70 region 2" evidence="5">
    <location>
        <begin position="11"/>
        <end position="75"/>
    </location>
</feature>
<protein>
    <submittedName>
        <fullName evidence="7">RNA polymerase sigma-70 factor, ECF subfamily</fullName>
    </submittedName>
</protein>
<keyword evidence="8" id="KW-1185">Reference proteome</keyword>
<dbReference type="GO" id="GO:0003677">
    <property type="term" value="F:DNA binding"/>
    <property type="evidence" value="ECO:0007669"/>
    <property type="project" value="InterPro"/>
</dbReference>